<dbReference type="InterPro" id="IPR025402">
    <property type="entry name" value="DMP19_C"/>
</dbReference>
<dbReference type="AlphaFoldDB" id="A0A4R5YII2"/>
<dbReference type="Proteomes" id="UP000295633">
    <property type="component" value="Unassembled WGS sequence"/>
</dbReference>
<dbReference type="STRING" id="273677.BW34_02621"/>
<proteinExistence type="predicted"/>
<protein>
    <recommendedName>
        <fullName evidence="1">DNA mimic protein DMP19 C-terminal domain-containing protein</fullName>
    </recommendedName>
</protein>
<dbReference type="EMBL" id="SMZX01000001">
    <property type="protein sequence ID" value="TDL45134.1"/>
    <property type="molecule type" value="Genomic_DNA"/>
</dbReference>
<feature type="domain" description="DNA mimic protein DMP19 C-terminal" evidence="1">
    <location>
        <begin position="28"/>
        <end position="112"/>
    </location>
</feature>
<organism evidence="2 3">
    <name type="scientific">Microbacterium oleivorans</name>
    <dbReference type="NCBI Taxonomy" id="273677"/>
    <lineage>
        <taxon>Bacteria</taxon>
        <taxon>Bacillati</taxon>
        <taxon>Actinomycetota</taxon>
        <taxon>Actinomycetes</taxon>
        <taxon>Micrococcales</taxon>
        <taxon>Microbacteriaceae</taxon>
        <taxon>Microbacterium</taxon>
    </lineage>
</organism>
<sequence>MSSASDEIWNRAADLDEPLSLPGDLAVRRVLTFHATVQGGGFWNAIESHSADEEFPLDAVADGYRTLGLEPTAEAVDRAAAEYDETAGIGDDDAWGEAEERVTEEYRIEDEDIAAAVERTLAQEPELFAPTD</sequence>
<comment type="caution">
    <text evidence="2">The sequence shown here is derived from an EMBL/GenBank/DDBJ whole genome shotgun (WGS) entry which is preliminary data.</text>
</comment>
<evidence type="ECO:0000259" key="1">
    <source>
        <dbReference type="Pfam" id="PF14300"/>
    </source>
</evidence>
<dbReference type="RefSeq" id="WP_091352018.1">
    <property type="nucleotide sequence ID" value="NZ_SMZX01000001.1"/>
</dbReference>
<evidence type="ECO:0000313" key="2">
    <source>
        <dbReference type="EMBL" id="TDL45134.1"/>
    </source>
</evidence>
<gene>
    <name evidence="2" type="ORF">E2R54_01215</name>
</gene>
<dbReference type="Pfam" id="PF14300">
    <property type="entry name" value="DMP19"/>
    <property type="match status" value="1"/>
</dbReference>
<reference evidence="2 3" key="1">
    <citation type="submission" date="2019-03" db="EMBL/GenBank/DDBJ databases">
        <title>Genome Sequencing and Assembly of Various Microbes Isolated from Partially Reclaimed Soil and Acid Mine Drainage (AMD) Site.</title>
        <authorList>
            <person name="Steinbock B."/>
            <person name="Bechtold R."/>
            <person name="Sevigny J.L."/>
            <person name="Thomas D."/>
            <person name="Cuthill L.R."/>
            <person name="Aveiro Johannsen E.J."/>
            <person name="Thomas K."/>
            <person name="Ghosh A."/>
        </authorList>
    </citation>
    <scope>NUCLEOTIDE SEQUENCE [LARGE SCALE GENOMIC DNA]</scope>
    <source>
        <strain evidence="2 3">F-B2</strain>
    </source>
</reference>
<name>A0A4R5YII2_9MICO</name>
<evidence type="ECO:0000313" key="3">
    <source>
        <dbReference type="Proteomes" id="UP000295633"/>
    </source>
</evidence>
<accession>A0A4R5YII2</accession>